<dbReference type="InterPro" id="IPR036259">
    <property type="entry name" value="MFS_trans_sf"/>
</dbReference>
<dbReference type="Gene3D" id="1.20.1250.20">
    <property type="entry name" value="MFS general substrate transporter like domains"/>
    <property type="match status" value="1"/>
</dbReference>
<feature type="transmembrane region" description="Helical" evidence="2">
    <location>
        <begin position="273"/>
        <end position="292"/>
    </location>
</feature>
<comment type="caution">
    <text evidence="3">The sequence shown here is derived from an EMBL/GenBank/DDBJ whole genome shotgun (WGS) entry which is preliminary data.</text>
</comment>
<name>C9L967_BLAHA</name>
<sequence>MNMNLRQKFIPNQNPTERELLIGARGIMIEGAVASIIYAVATNNIMTGYLGYLGASVAACASIALIPQLGCILQFFSPFLFERFRYRKPIMWILCVIYRFSVAAMFLLPLLLSGANFRVGTAVALYIIAFASAGIVTPGLQQWTISLVDVKERGVYMAKKDILAVGVNSIVTFLLSRHLDKLMALGNDSQGYQTVGLVCLVLALLDAVLLLNICERPVEETVGVQLSDVLQPVKDKSYRPLLLYNIFSSVAGGIATPFLIVYQLRVLGLSHTFLASAGIVAAIAGMAGSYLWGRFSDKHMWDWTIHRSASIGFLCTVSWAFVTPESAPFIAPILMTVTTACNSGTVIANTNLQYSASPATGKTLYLGVTAAIISVAGCLTTACSASLQSVFEQSLGYKSISVLFLISGVGGLINLFINGRKLPHIK</sequence>
<dbReference type="KEGG" id="bhan:CGC63_15030"/>
<evidence type="ECO:0000256" key="1">
    <source>
        <dbReference type="ARBA" id="ARBA00004651"/>
    </source>
</evidence>
<proteinExistence type="predicted"/>
<dbReference type="eggNOG" id="COG2211">
    <property type="taxonomic scope" value="Bacteria"/>
</dbReference>
<dbReference type="GO" id="GO:0022857">
    <property type="term" value="F:transmembrane transporter activity"/>
    <property type="evidence" value="ECO:0007669"/>
    <property type="project" value="InterPro"/>
</dbReference>
<dbReference type="EMBL" id="ABYU02000027">
    <property type="protein sequence ID" value="EEX21213.1"/>
    <property type="molecule type" value="Genomic_DNA"/>
</dbReference>
<keyword evidence="2" id="KW-0812">Transmembrane</keyword>
<feature type="transmembrane region" description="Helical" evidence="2">
    <location>
        <begin position="364"/>
        <end position="387"/>
    </location>
</feature>
<dbReference type="InterPro" id="IPR011701">
    <property type="entry name" value="MFS"/>
</dbReference>
<dbReference type="PANTHER" id="PTHR23526:SF2">
    <property type="entry name" value="MAJOR FACILITATOR SUPERFAMILY (MFS) PROFILE DOMAIN-CONTAINING PROTEIN"/>
    <property type="match status" value="1"/>
</dbReference>
<dbReference type="AlphaFoldDB" id="C9L967"/>
<dbReference type="STRING" id="537007.BLAHAN_05949"/>
<evidence type="ECO:0000256" key="2">
    <source>
        <dbReference type="SAM" id="Phobius"/>
    </source>
</evidence>
<gene>
    <name evidence="3" type="ORF">BLAHAN_05949</name>
</gene>
<dbReference type="Proteomes" id="UP000003755">
    <property type="component" value="Unassembled WGS sequence"/>
</dbReference>
<evidence type="ECO:0000313" key="3">
    <source>
        <dbReference type="EMBL" id="EEX21213.1"/>
    </source>
</evidence>
<feature type="transmembrane region" description="Helical" evidence="2">
    <location>
        <begin position="117"/>
        <end position="140"/>
    </location>
</feature>
<feature type="transmembrane region" description="Helical" evidence="2">
    <location>
        <begin position="329"/>
        <end position="352"/>
    </location>
</feature>
<dbReference type="PANTHER" id="PTHR23526">
    <property type="entry name" value="INTEGRAL MEMBRANE TRANSPORT PROTEIN-RELATED"/>
    <property type="match status" value="1"/>
</dbReference>
<dbReference type="InterPro" id="IPR052528">
    <property type="entry name" value="Sugar_transport-like"/>
</dbReference>
<dbReference type="SUPFAM" id="SSF103473">
    <property type="entry name" value="MFS general substrate transporter"/>
    <property type="match status" value="1"/>
</dbReference>
<dbReference type="Pfam" id="PF07690">
    <property type="entry name" value="MFS_1"/>
    <property type="match status" value="1"/>
</dbReference>
<feature type="transmembrane region" description="Helical" evidence="2">
    <location>
        <begin position="20"/>
        <end position="41"/>
    </location>
</feature>
<keyword evidence="2" id="KW-1133">Transmembrane helix</keyword>
<reference evidence="3" key="1">
    <citation type="submission" date="2009-09" db="EMBL/GenBank/DDBJ databases">
        <authorList>
            <person name="Weinstock G."/>
            <person name="Sodergren E."/>
            <person name="Clifton S."/>
            <person name="Fulton L."/>
            <person name="Fulton B."/>
            <person name="Courtney L."/>
            <person name="Fronick C."/>
            <person name="Harrison M."/>
            <person name="Strong C."/>
            <person name="Farmer C."/>
            <person name="Delahaunty K."/>
            <person name="Markovic C."/>
            <person name="Hall O."/>
            <person name="Minx P."/>
            <person name="Tomlinson C."/>
            <person name="Mitreva M."/>
            <person name="Nelson J."/>
            <person name="Hou S."/>
            <person name="Wollam A."/>
            <person name="Pepin K.H."/>
            <person name="Johnson M."/>
            <person name="Bhonagiri V."/>
            <person name="Nash W.E."/>
            <person name="Warren W."/>
            <person name="Chinwalla A."/>
            <person name="Mardis E.R."/>
            <person name="Wilson R.K."/>
        </authorList>
    </citation>
    <scope>NUCLEOTIDE SEQUENCE [LARGE SCALE GENOMIC DNA]</scope>
    <source>
        <strain evidence="3">DSM 20583</strain>
    </source>
</reference>
<accession>C9L967</accession>
<comment type="subcellular location">
    <subcellularLocation>
        <location evidence="1">Cell membrane</location>
        <topology evidence="1">Multi-pass membrane protein</topology>
    </subcellularLocation>
</comment>
<feature type="transmembrane region" description="Helical" evidence="2">
    <location>
        <begin position="53"/>
        <end position="77"/>
    </location>
</feature>
<feature type="transmembrane region" description="Helical" evidence="2">
    <location>
        <begin position="161"/>
        <end position="179"/>
    </location>
</feature>
<feature type="transmembrane region" description="Helical" evidence="2">
    <location>
        <begin position="241"/>
        <end position="261"/>
    </location>
</feature>
<evidence type="ECO:0000313" key="4">
    <source>
        <dbReference type="Proteomes" id="UP000003755"/>
    </source>
</evidence>
<feature type="transmembrane region" description="Helical" evidence="2">
    <location>
        <begin position="399"/>
        <end position="417"/>
    </location>
</feature>
<keyword evidence="2" id="KW-0472">Membrane</keyword>
<organism evidence="3 4">
    <name type="scientific">Blautia hansenii DSM 20583</name>
    <dbReference type="NCBI Taxonomy" id="537007"/>
    <lineage>
        <taxon>Bacteria</taxon>
        <taxon>Bacillati</taxon>
        <taxon>Bacillota</taxon>
        <taxon>Clostridia</taxon>
        <taxon>Lachnospirales</taxon>
        <taxon>Lachnospiraceae</taxon>
        <taxon>Blautia</taxon>
    </lineage>
</organism>
<dbReference type="GO" id="GO:0005886">
    <property type="term" value="C:plasma membrane"/>
    <property type="evidence" value="ECO:0007669"/>
    <property type="project" value="UniProtKB-SubCell"/>
</dbReference>
<feature type="transmembrane region" description="Helical" evidence="2">
    <location>
        <begin position="89"/>
        <end position="111"/>
    </location>
</feature>
<feature type="transmembrane region" description="Helical" evidence="2">
    <location>
        <begin position="191"/>
        <end position="211"/>
    </location>
</feature>
<protein>
    <submittedName>
        <fullName evidence="3">Transporter, major facilitator family protein</fullName>
    </submittedName>
</protein>
<dbReference type="HOGENOM" id="CLU_025379_2_0_9"/>
<keyword evidence="4" id="KW-1185">Reference proteome</keyword>
<feature type="transmembrane region" description="Helical" evidence="2">
    <location>
        <begin position="304"/>
        <end position="323"/>
    </location>
</feature>